<sequence>MALITGRTNVLPPTPNSPTSSPTFRQPPHSHSLSYSHSESDHVDDDQPCRVRPHSLSPTFYSDYHEDHQSVARLLEMGRDQ</sequence>
<reference evidence="3" key="1">
    <citation type="journal article" date="2020" name="Nat. Commun.">
        <title>Genome sequence of the cluster root forming white lupin.</title>
        <authorList>
            <person name="Hufnagel B."/>
            <person name="Marques A."/>
            <person name="Soriano A."/>
            <person name="Marques L."/>
            <person name="Divol F."/>
            <person name="Doumas P."/>
            <person name="Sallet E."/>
            <person name="Mancinotti D."/>
            <person name="Carrere S."/>
            <person name="Marande W."/>
            <person name="Arribat S."/>
            <person name="Keller J."/>
            <person name="Huneau C."/>
            <person name="Blein T."/>
            <person name="Aime D."/>
            <person name="Laguerre M."/>
            <person name="Taylor J."/>
            <person name="Schubert V."/>
            <person name="Nelson M."/>
            <person name="Geu-Flores F."/>
            <person name="Crespi M."/>
            <person name="Gallardo-Guerrero K."/>
            <person name="Delaux P.-M."/>
            <person name="Salse J."/>
            <person name="Berges H."/>
            <person name="Guyot R."/>
            <person name="Gouzy J."/>
            <person name="Peret B."/>
        </authorList>
    </citation>
    <scope>NUCLEOTIDE SEQUENCE [LARGE SCALE GENOMIC DNA]</scope>
    <source>
        <strain evidence="3">cv. Amiga</strain>
    </source>
</reference>
<accession>A0A6A4R7A2</accession>
<gene>
    <name evidence="2" type="ORF">Lalb_Chr01g0012681</name>
</gene>
<keyword evidence="3" id="KW-1185">Reference proteome</keyword>
<dbReference type="Proteomes" id="UP000447434">
    <property type="component" value="Chromosome 1"/>
</dbReference>
<organism evidence="2 3">
    <name type="scientific">Lupinus albus</name>
    <name type="common">White lupine</name>
    <name type="synonym">Lupinus termis</name>
    <dbReference type="NCBI Taxonomy" id="3870"/>
    <lineage>
        <taxon>Eukaryota</taxon>
        <taxon>Viridiplantae</taxon>
        <taxon>Streptophyta</taxon>
        <taxon>Embryophyta</taxon>
        <taxon>Tracheophyta</taxon>
        <taxon>Spermatophyta</taxon>
        <taxon>Magnoliopsida</taxon>
        <taxon>eudicotyledons</taxon>
        <taxon>Gunneridae</taxon>
        <taxon>Pentapetalae</taxon>
        <taxon>rosids</taxon>
        <taxon>fabids</taxon>
        <taxon>Fabales</taxon>
        <taxon>Fabaceae</taxon>
        <taxon>Papilionoideae</taxon>
        <taxon>50 kb inversion clade</taxon>
        <taxon>genistoids sensu lato</taxon>
        <taxon>core genistoids</taxon>
        <taxon>Genisteae</taxon>
        <taxon>Lupinus</taxon>
    </lineage>
</organism>
<feature type="compositionally biased region" description="Basic and acidic residues" evidence="1">
    <location>
        <begin position="38"/>
        <end position="49"/>
    </location>
</feature>
<dbReference type="EMBL" id="WOCE01000001">
    <property type="protein sequence ID" value="KAE9621342.1"/>
    <property type="molecule type" value="Genomic_DNA"/>
</dbReference>
<evidence type="ECO:0000256" key="1">
    <source>
        <dbReference type="SAM" id="MobiDB-lite"/>
    </source>
</evidence>
<dbReference type="OrthoDB" id="1645757at2759"/>
<name>A0A6A4R7A2_LUPAL</name>
<evidence type="ECO:0000313" key="2">
    <source>
        <dbReference type="EMBL" id="KAE9621342.1"/>
    </source>
</evidence>
<feature type="compositionally biased region" description="Low complexity" evidence="1">
    <location>
        <begin position="17"/>
        <end position="37"/>
    </location>
</feature>
<feature type="region of interest" description="Disordered" evidence="1">
    <location>
        <begin position="1"/>
        <end position="66"/>
    </location>
</feature>
<dbReference type="AlphaFoldDB" id="A0A6A4R7A2"/>
<evidence type="ECO:0000313" key="3">
    <source>
        <dbReference type="Proteomes" id="UP000447434"/>
    </source>
</evidence>
<comment type="caution">
    <text evidence="2">The sequence shown here is derived from an EMBL/GenBank/DDBJ whole genome shotgun (WGS) entry which is preliminary data.</text>
</comment>
<proteinExistence type="predicted"/>
<protein>
    <submittedName>
        <fullName evidence="2">Uncharacterized protein</fullName>
    </submittedName>
</protein>